<keyword evidence="5" id="KW-0408">Iron</keyword>
<dbReference type="HAMAP" id="MF_00163">
    <property type="entry name" value="Pep_deformylase"/>
    <property type="match status" value="1"/>
</dbReference>
<dbReference type="PANTHER" id="PTHR10458">
    <property type="entry name" value="PEPTIDE DEFORMYLASE"/>
    <property type="match status" value="1"/>
</dbReference>
<comment type="caution">
    <text evidence="6">The sequence shown here is derived from an EMBL/GenBank/DDBJ whole genome shotgun (WGS) entry which is preliminary data.</text>
</comment>
<dbReference type="Pfam" id="PF01327">
    <property type="entry name" value="Pep_deformylase"/>
    <property type="match status" value="1"/>
</dbReference>
<dbReference type="GO" id="GO:0006412">
    <property type="term" value="P:translation"/>
    <property type="evidence" value="ECO:0007669"/>
    <property type="project" value="UniProtKB-UniRule"/>
</dbReference>
<accession>A0A0G1YFK0</accession>
<dbReference type="SUPFAM" id="SSF56420">
    <property type="entry name" value="Peptide deformylase"/>
    <property type="match status" value="1"/>
</dbReference>
<comment type="cofactor">
    <cofactor evidence="5">
        <name>Fe(2+)</name>
        <dbReference type="ChEBI" id="CHEBI:29033"/>
    </cofactor>
    <text evidence="5">Binds 1 Fe(2+) ion.</text>
</comment>
<dbReference type="GO" id="GO:0046872">
    <property type="term" value="F:metal ion binding"/>
    <property type="evidence" value="ECO:0007669"/>
    <property type="project" value="UniProtKB-KW"/>
</dbReference>
<feature type="binding site" evidence="5">
    <location>
        <position position="149"/>
    </location>
    <ligand>
        <name>Fe cation</name>
        <dbReference type="ChEBI" id="CHEBI:24875"/>
    </ligand>
</feature>
<feature type="active site" evidence="5">
    <location>
        <position position="150"/>
    </location>
</feature>
<dbReference type="PRINTS" id="PR01576">
    <property type="entry name" value="PDEFORMYLASE"/>
</dbReference>
<evidence type="ECO:0000256" key="2">
    <source>
        <dbReference type="ARBA" id="ARBA00022723"/>
    </source>
</evidence>
<reference evidence="6 7" key="1">
    <citation type="journal article" date="2015" name="Nature">
        <title>rRNA introns, odd ribosomes, and small enigmatic genomes across a large radiation of phyla.</title>
        <authorList>
            <person name="Brown C.T."/>
            <person name="Hug L.A."/>
            <person name="Thomas B.C."/>
            <person name="Sharon I."/>
            <person name="Castelle C.J."/>
            <person name="Singh A."/>
            <person name="Wilkins M.J."/>
            <person name="Williams K.H."/>
            <person name="Banfield J.F."/>
        </authorList>
    </citation>
    <scope>NUCLEOTIDE SEQUENCE [LARGE SCALE GENOMIC DNA]</scope>
</reference>
<dbReference type="NCBIfam" id="TIGR00079">
    <property type="entry name" value="pept_deformyl"/>
    <property type="match status" value="1"/>
</dbReference>
<comment type="catalytic activity">
    <reaction evidence="5">
        <text>N-terminal N-formyl-L-methionyl-[peptide] + H2O = N-terminal L-methionyl-[peptide] + formate</text>
        <dbReference type="Rhea" id="RHEA:24420"/>
        <dbReference type="Rhea" id="RHEA-COMP:10639"/>
        <dbReference type="Rhea" id="RHEA-COMP:10640"/>
        <dbReference type="ChEBI" id="CHEBI:15377"/>
        <dbReference type="ChEBI" id="CHEBI:15740"/>
        <dbReference type="ChEBI" id="CHEBI:49298"/>
        <dbReference type="ChEBI" id="CHEBI:64731"/>
        <dbReference type="EC" id="3.5.1.88"/>
    </reaction>
</comment>
<dbReference type="PIRSF" id="PIRSF004749">
    <property type="entry name" value="Pep_def"/>
    <property type="match status" value="1"/>
</dbReference>
<dbReference type="Proteomes" id="UP000033870">
    <property type="component" value="Unassembled WGS sequence"/>
</dbReference>
<evidence type="ECO:0000313" key="7">
    <source>
        <dbReference type="Proteomes" id="UP000033870"/>
    </source>
</evidence>
<evidence type="ECO:0000256" key="5">
    <source>
        <dbReference type="HAMAP-Rule" id="MF_00163"/>
    </source>
</evidence>
<dbReference type="InterPro" id="IPR023635">
    <property type="entry name" value="Peptide_deformylase"/>
</dbReference>
<organism evidence="6 7">
    <name type="scientific">Candidatus Magasanikbacteria bacterium GW2011_GWA2_56_11</name>
    <dbReference type="NCBI Taxonomy" id="1619044"/>
    <lineage>
        <taxon>Bacteria</taxon>
        <taxon>Candidatus Magasanikiibacteriota</taxon>
    </lineage>
</organism>
<dbReference type="PANTHER" id="PTHR10458:SF22">
    <property type="entry name" value="PEPTIDE DEFORMYLASE"/>
    <property type="match status" value="1"/>
</dbReference>
<proteinExistence type="inferred from homology"/>
<dbReference type="NCBIfam" id="NF001159">
    <property type="entry name" value="PRK00150.1-3"/>
    <property type="match status" value="1"/>
</dbReference>
<dbReference type="STRING" id="1619044.UY92_C0011G0043"/>
<dbReference type="AlphaFoldDB" id="A0A0G1YFK0"/>
<evidence type="ECO:0000256" key="1">
    <source>
        <dbReference type="ARBA" id="ARBA00010759"/>
    </source>
</evidence>
<dbReference type="PATRIC" id="fig|1619044.3.peg.837"/>
<evidence type="ECO:0000256" key="3">
    <source>
        <dbReference type="ARBA" id="ARBA00022801"/>
    </source>
</evidence>
<keyword evidence="3 5" id="KW-0378">Hydrolase</keyword>
<name>A0A0G1YFK0_9BACT</name>
<sequence length="191" mass="21781">MLPIVTIPAPSLRERSREIDRRFVLLPETQRFIAALIPAMYHYDGIGLAAPQAGNNIRVCVIGKYALHRDERPGDDNQETTDETDLVLVNPSYRRLSKKTTADTEGCLSVPGYYGTVKRHKDILVTALTQQGETIEFEAHNFFARVIQHEVDHLDGILFIDRAKDIYEVEHPTKAERGLTWEVMKKNRQPV</sequence>
<dbReference type="CDD" id="cd00487">
    <property type="entry name" value="Pep_deformylase"/>
    <property type="match status" value="1"/>
</dbReference>
<evidence type="ECO:0000313" key="6">
    <source>
        <dbReference type="EMBL" id="KKW42021.1"/>
    </source>
</evidence>
<evidence type="ECO:0000256" key="4">
    <source>
        <dbReference type="ARBA" id="ARBA00022917"/>
    </source>
</evidence>
<dbReference type="FunFam" id="3.90.45.10:FF:000003">
    <property type="entry name" value="Peptide deformylase"/>
    <property type="match status" value="1"/>
</dbReference>
<keyword evidence="2 5" id="KW-0479">Metal-binding</keyword>
<protein>
    <recommendedName>
        <fullName evidence="5">Peptide deformylase</fullName>
        <shortName evidence="5">PDF</shortName>
        <ecNumber evidence="5">3.5.1.88</ecNumber>
    </recommendedName>
    <alternativeName>
        <fullName evidence="5">Polypeptide deformylase</fullName>
    </alternativeName>
</protein>
<feature type="binding site" evidence="5">
    <location>
        <position position="107"/>
    </location>
    <ligand>
        <name>Fe cation</name>
        <dbReference type="ChEBI" id="CHEBI:24875"/>
    </ligand>
</feature>
<comment type="function">
    <text evidence="5">Removes the formyl group from the N-terminal Met of newly synthesized proteins. Requires at least a dipeptide for an efficient rate of reaction. N-terminal L-methionine is a prerequisite for activity but the enzyme has broad specificity at other positions.</text>
</comment>
<dbReference type="EC" id="3.5.1.88" evidence="5"/>
<dbReference type="InterPro" id="IPR036821">
    <property type="entry name" value="Peptide_deformylase_sf"/>
</dbReference>
<comment type="similarity">
    <text evidence="1 5">Belongs to the polypeptide deformylase family.</text>
</comment>
<dbReference type="GO" id="GO:0042586">
    <property type="term" value="F:peptide deformylase activity"/>
    <property type="evidence" value="ECO:0007669"/>
    <property type="project" value="UniProtKB-UniRule"/>
</dbReference>
<feature type="binding site" evidence="5">
    <location>
        <position position="153"/>
    </location>
    <ligand>
        <name>Fe cation</name>
        <dbReference type="ChEBI" id="CHEBI:24875"/>
    </ligand>
</feature>
<gene>
    <name evidence="5" type="primary">def</name>
    <name evidence="6" type="ORF">UY92_C0011G0043</name>
</gene>
<dbReference type="Gene3D" id="3.90.45.10">
    <property type="entry name" value="Peptide deformylase"/>
    <property type="match status" value="1"/>
</dbReference>
<dbReference type="EMBL" id="LCRX01000011">
    <property type="protein sequence ID" value="KKW42021.1"/>
    <property type="molecule type" value="Genomic_DNA"/>
</dbReference>
<keyword evidence="4 5" id="KW-0648">Protein biosynthesis</keyword>